<evidence type="ECO:0000256" key="10">
    <source>
        <dbReference type="ARBA" id="ARBA00022842"/>
    </source>
</evidence>
<dbReference type="GO" id="GO:0050660">
    <property type="term" value="F:flavin adenine dinucleotide binding"/>
    <property type="evidence" value="ECO:0007669"/>
    <property type="project" value="InterPro"/>
</dbReference>
<evidence type="ECO:0000259" key="17">
    <source>
        <dbReference type="Pfam" id="PF02776"/>
    </source>
</evidence>
<dbReference type="InterPro" id="IPR011766">
    <property type="entry name" value="TPP_enzyme_TPP-bd"/>
</dbReference>
<evidence type="ECO:0000256" key="4">
    <source>
        <dbReference type="ARBA" id="ARBA00013145"/>
    </source>
</evidence>
<proteinExistence type="inferred from homology"/>
<evidence type="ECO:0000256" key="12">
    <source>
        <dbReference type="ARBA" id="ARBA00023304"/>
    </source>
</evidence>
<evidence type="ECO:0000256" key="11">
    <source>
        <dbReference type="ARBA" id="ARBA00023052"/>
    </source>
</evidence>
<dbReference type="AlphaFoldDB" id="A0A1Y1QLQ7"/>
<dbReference type="PANTHER" id="PTHR18968:SF13">
    <property type="entry name" value="ACETOLACTATE SYNTHASE CATALYTIC SUBUNIT, MITOCHONDRIAL"/>
    <property type="match status" value="1"/>
</dbReference>
<dbReference type="InterPro" id="IPR012846">
    <property type="entry name" value="Acetolactate_synth_lsu"/>
</dbReference>
<dbReference type="GO" id="GO:0009099">
    <property type="term" value="P:L-valine biosynthetic process"/>
    <property type="evidence" value="ECO:0007669"/>
    <property type="project" value="UniProtKB-UniPathway"/>
</dbReference>
<dbReference type="PANTHER" id="PTHR18968">
    <property type="entry name" value="THIAMINE PYROPHOSPHATE ENZYMES"/>
    <property type="match status" value="1"/>
</dbReference>
<evidence type="ECO:0000259" key="16">
    <source>
        <dbReference type="Pfam" id="PF02775"/>
    </source>
</evidence>
<evidence type="ECO:0000256" key="6">
    <source>
        <dbReference type="ARBA" id="ARBA00022630"/>
    </source>
</evidence>
<evidence type="ECO:0000256" key="13">
    <source>
        <dbReference type="ARBA" id="ARBA00048670"/>
    </source>
</evidence>
<keyword evidence="11 14" id="KW-0786">Thiamine pyrophosphate</keyword>
<dbReference type="SUPFAM" id="SSF52518">
    <property type="entry name" value="Thiamin diphosphate-binding fold (THDP-binding)"/>
    <property type="match status" value="2"/>
</dbReference>
<keyword evidence="10 14" id="KW-0460">Magnesium</keyword>
<dbReference type="Pfam" id="PF00205">
    <property type="entry name" value="TPP_enzyme_M"/>
    <property type="match status" value="1"/>
</dbReference>
<dbReference type="Pfam" id="PF02776">
    <property type="entry name" value="TPP_enzyme_N"/>
    <property type="match status" value="1"/>
</dbReference>
<feature type="domain" description="Thiamine pyrophosphate enzyme N-terminal TPP-binding" evidence="17">
    <location>
        <begin position="11"/>
        <end position="127"/>
    </location>
</feature>
<comment type="pathway">
    <text evidence="2 14">Amino-acid biosynthesis; L-valine biosynthesis; L-valine from pyruvate: step 1/4.</text>
</comment>
<keyword evidence="8 14" id="KW-0479">Metal-binding</keyword>
<sequence length="573" mass="63727">MRFRELIVELTGAEIFVECLKEEGVETIFGYPGGAVLFIYDALYKQQDKVNHILVRHEQAAVHAAEGYAKATNRPGVVLVTSGPGATNAVTGIADAYMDSVPLVVFTGQVPRALIGNDAFQEVDIVGITRPCVKHNFLVTDVKDLATTIKKAFFIASTGRPGPVLVDIPKDITTARCEFHYPQEITLRSYNPTVKGNKRQIRRAVDLMLEAKRPVLYTGGGVVLSGAAHELTELTRELGFPITNTLMGLGAYPSMDKQFIGMLGMHGTYEANHSMHDSDLIIAIGARFDDRVTGNIEKFCPYAKIIHIDIDPASISKNVKVDVPIVGDVKNVIVDLLEELRTRTERTDPAALATWWKQIEEWRSVDCMKYTQDPQKAIRAQYVIEKLWEVTGGDAYITSDVGQHQMWAAQYYKFNKPNRWINSGGLGTMGFGLPAAMGVQLAFPEETVACITGDGSIQMCIQELATCLQYRLPVKIICLNNGYLGMVRQWQEFFYQKRYAMSYMDSLPDFVKLTEAYGHVGMRIENPADVEGALKEAMAMKDRLVFMDFVTEQENNVFPMVPAGAGHNEMILV</sequence>
<keyword evidence="6" id="KW-0285">Flavoprotein</keyword>
<evidence type="ECO:0000256" key="7">
    <source>
        <dbReference type="ARBA" id="ARBA00022679"/>
    </source>
</evidence>
<evidence type="ECO:0000256" key="2">
    <source>
        <dbReference type="ARBA" id="ARBA00005025"/>
    </source>
</evidence>
<evidence type="ECO:0000256" key="14">
    <source>
        <dbReference type="RuleBase" id="RU003591"/>
    </source>
</evidence>
<evidence type="ECO:0000256" key="9">
    <source>
        <dbReference type="ARBA" id="ARBA00022827"/>
    </source>
</evidence>
<dbReference type="InterPro" id="IPR039368">
    <property type="entry name" value="AHAS_TPP"/>
</dbReference>
<dbReference type="InterPro" id="IPR029035">
    <property type="entry name" value="DHS-like_NAD/FAD-binding_dom"/>
</dbReference>
<dbReference type="Proteomes" id="UP000192491">
    <property type="component" value="Unassembled WGS sequence"/>
</dbReference>
<dbReference type="GO" id="GO:0005948">
    <property type="term" value="C:acetolactate synthase complex"/>
    <property type="evidence" value="ECO:0007669"/>
    <property type="project" value="TreeGrafter"/>
</dbReference>
<dbReference type="FunFam" id="3.40.50.970:FF:000007">
    <property type="entry name" value="Acetolactate synthase"/>
    <property type="match status" value="1"/>
</dbReference>
<dbReference type="EMBL" id="MTEJ01000166">
    <property type="protein sequence ID" value="OQX08752.1"/>
    <property type="molecule type" value="Genomic_DNA"/>
</dbReference>
<comment type="caution">
    <text evidence="18">The sequence shown here is derived from an EMBL/GenBank/DDBJ whole genome shotgun (WGS) entry which is preliminary data.</text>
</comment>
<comment type="cofactor">
    <cofactor evidence="14">
        <name>thiamine diphosphate</name>
        <dbReference type="ChEBI" id="CHEBI:58937"/>
    </cofactor>
    <text evidence="14">Binds 1 thiamine pyrophosphate per subunit.</text>
</comment>
<dbReference type="FunFam" id="3.40.50.1220:FF:000008">
    <property type="entry name" value="Acetolactate synthase"/>
    <property type="match status" value="1"/>
</dbReference>
<comment type="similarity">
    <text evidence="3 14">Belongs to the TPP enzyme family.</text>
</comment>
<keyword evidence="7 14" id="KW-0808">Transferase</keyword>
<feature type="domain" description="Thiamine pyrophosphate enzyme central" evidence="15">
    <location>
        <begin position="201"/>
        <end position="335"/>
    </location>
</feature>
<dbReference type="CDD" id="cd07035">
    <property type="entry name" value="TPP_PYR_POX_like"/>
    <property type="match status" value="1"/>
</dbReference>
<accession>A0A1Y1QLQ7</accession>
<dbReference type="Gene3D" id="3.40.50.1220">
    <property type="entry name" value="TPP-binding domain"/>
    <property type="match status" value="1"/>
</dbReference>
<dbReference type="GO" id="GO:0003984">
    <property type="term" value="F:acetolactate synthase activity"/>
    <property type="evidence" value="ECO:0007669"/>
    <property type="project" value="UniProtKB-EC"/>
</dbReference>
<dbReference type="InterPro" id="IPR012000">
    <property type="entry name" value="Thiamin_PyroP_enz_cen_dom"/>
</dbReference>
<feature type="domain" description="Thiamine pyrophosphate enzyme TPP-binding" evidence="16">
    <location>
        <begin position="400"/>
        <end position="548"/>
    </location>
</feature>
<dbReference type="UniPathway" id="UPA00049">
    <property type="reaction ID" value="UER00059"/>
</dbReference>
<keyword evidence="5 14" id="KW-0028">Amino-acid biosynthesis</keyword>
<comment type="cofactor">
    <cofactor evidence="14">
        <name>Mg(2+)</name>
        <dbReference type="ChEBI" id="CHEBI:18420"/>
    </cofactor>
    <text evidence="14">Binds 1 Mg(2+) ion per subunit.</text>
</comment>
<keyword evidence="9" id="KW-0274">FAD</keyword>
<dbReference type="InterPro" id="IPR012001">
    <property type="entry name" value="Thiamin_PyroP_enz_TPP-bd_dom"/>
</dbReference>
<dbReference type="Gene3D" id="3.40.50.970">
    <property type="match status" value="2"/>
</dbReference>
<dbReference type="GO" id="GO:0000287">
    <property type="term" value="F:magnesium ion binding"/>
    <property type="evidence" value="ECO:0007669"/>
    <property type="project" value="UniProtKB-UniRule"/>
</dbReference>
<organism evidence="18 19">
    <name type="scientific">Thiothrix lacustris</name>
    <dbReference type="NCBI Taxonomy" id="525917"/>
    <lineage>
        <taxon>Bacteria</taxon>
        <taxon>Pseudomonadati</taxon>
        <taxon>Pseudomonadota</taxon>
        <taxon>Gammaproteobacteria</taxon>
        <taxon>Thiotrichales</taxon>
        <taxon>Thiotrichaceae</taxon>
        <taxon>Thiothrix</taxon>
    </lineage>
</organism>
<dbReference type="SUPFAM" id="SSF52467">
    <property type="entry name" value="DHS-like NAD/FAD-binding domain"/>
    <property type="match status" value="1"/>
</dbReference>
<evidence type="ECO:0000256" key="1">
    <source>
        <dbReference type="ARBA" id="ARBA00004974"/>
    </source>
</evidence>
<dbReference type="Pfam" id="PF02775">
    <property type="entry name" value="TPP_enzyme_C"/>
    <property type="match status" value="1"/>
</dbReference>
<name>A0A1Y1QLQ7_9GAMM</name>
<evidence type="ECO:0000259" key="15">
    <source>
        <dbReference type="Pfam" id="PF00205"/>
    </source>
</evidence>
<dbReference type="UniPathway" id="UPA00047">
    <property type="reaction ID" value="UER00055"/>
</dbReference>
<dbReference type="InterPro" id="IPR045229">
    <property type="entry name" value="TPP_enz"/>
</dbReference>
<dbReference type="EC" id="2.2.1.6" evidence="4 14"/>
<dbReference type="GO" id="GO:0030976">
    <property type="term" value="F:thiamine pyrophosphate binding"/>
    <property type="evidence" value="ECO:0007669"/>
    <property type="project" value="UniProtKB-UniRule"/>
</dbReference>
<keyword evidence="12 14" id="KW-0100">Branched-chain amino acid biosynthesis</keyword>
<dbReference type="GO" id="GO:0009097">
    <property type="term" value="P:isoleucine biosynthetic process"/>
    <property type="evidence" value="ECO:0007669"/>
    <property type="project" value="UniProtKB-UniPathway"/>
</dbReference>
<dbReference type="InterPro" id="IPR029061">
    <property type="entry name" value="THDP-binding"/>
</dbReference>
<protein>
    <recommendedName>
        <fullName evidence="4 14">Acetolactate synthase</fullName>
        <ecNumber evidence="4 14">2.2.1.6</ecNumber>
    </recommendedName>
</protein>
<gene>
    <name evidence="18" type="ORF">BWK73_24580</name>
</gene>
<dbReference type="CDD" id="cd02015">
    <property type="entry name" value="TPP_AHAS"/>
    <property type="match status" value="1"/>
</dbReference>
<evidence type="ECO:0000256" key="3">
    <source>
        <dbReference type="ARBA" id="ARBA00007812"/>
    </source>
</evidence>
<comment type="catalytic activity">
    <reaction evidence="13 14">
        <text>2 pyruvate + H(+) = (2S)-2-acetolactate + CO2</text>
        <dbReference type="Rhea" id="RHEA:25249"/>
        <dbReference type="ChEBI" id="CHEBI:15361"/>
        <dbReference type="ChEBI" id="CHEBI:15378"/>
        <dbReference type="ChEBI" id="CHEBI:16526"/>
        <dbReference type="ChEBI" id="CHEBI:58476"/>
        <dbReference type="EC" id="2.2.1.6"/>
    </reaction>
</comment>
<dbReference type="FunFam" id="3.40.50.970:FF:000016">
    <property type="entry name" value="Acetolactate synthase"/>
    <property type="match status" value="1"/>
</dbReference>
<evidence type="ECO:0000313" key="18">
    <source>
        <dbReference type="EMBL" id="OQX08752.1"/>
    </source>
</evidence>
<reference evidence="18 19" key="1">
    <citation type="submission" date="2017-01" db="EMBL/GenBank/DDBJ databases">
        <title>Novel large sulfur bacteria in the metagenomes of groundwater-fed chemosynthetic microbial mats in the Lake Huron basin.</title>
        <authorList>
            <person name="Sharrar A.M."/>
            <person name="Flood B.E."/>
            <person name="Bailey J.V."/>
            <person name="Jones D.S."/>
            <person name="Biddanda B."/>
            <person name="Ruberg S.A."/>
            <person name="Marcus D.N."/>
            <person name="Dick G.J."/>
        </authorList>
    </citation>
    <scope>NUCLEOTIDE SEQUENCE [LARGE SCALE GENOMIC DNA]</scope>
    <source>
        <strain evidence="18">A8</strain>
    </source>
</reference>
<evidence type="ECO:0000256" key="5">
    <source>
        <dbReference type="ARBA" id="ARBA00022605"/>
    </source>
</evidence>
<evidence type="ECO:0000256" key="8">
    <source>
        <dbReference type="ARBA" id="ARBA00022723"/>
    </source>
</evidence>
<dbReference type="NCBIfam" id="TIGR00118">
    <property type="entry name" value="acolac_lg"/>
    <property type="match status" value="1"/>
</dbReference>
<comment type="pathway">
    <text evidence="1 14">Amino-acid biosynthesis; L-isoleucine biosynthesis; L-isoleucine from 2-oxobutanoate: step 1/4.</text>
</comment>
<evidence type="ECO:0000313" key="19">
    <source>
        <dbReference type="Proteomes" id="UP000192491"/>
    </source>
</evidence>